<evidence type="ECO:0000313" key="2">
    <source>
        <dbReference type="EMBL" id="GEB54112.1"/>
    </source>
</evidence>
<gene>
    <name evidence="2" type="ORF">SCA03_66630</name>
</gene>
<feature type="domain" description="DUF397" evidence="1">
    <location>
        <begin position="23"/>
        <end position="69"/>
    </location>
</feature>
<name>A0A4Y3R8Y7_STRCI</name>
<reference evidence="2 3" key="1">
    <citation type="submission" date="2019-06" db="EMBL/GenBank/DDBJ databases">
        <title>Whole genome shotgun sequence of Streptomyces cacaoi subsp. cacaoi NBRC 12748.</title>
        <authorList>
            <person name="Hosoyama A."/>
            <person name="Uohara A."/>
            <person name="Ohji S."/>
            <person name="Ichikawa N."/>
        </authorList>
    </citation>
    <scope>NUCLEOTIDE SEQUENCE [LARGE SCALE GENOMIC DNA]</scope>
    <source>
        <strain evidence="2 3">NBRC 12748</strain>
    </source>
</reference>
<dbReference type="AlphaFoldDB" id="A0A4Y3R8Y7"/>
<evidence type="ECO:0000313" key="3">
    <source>
        <dbReference type="Proteomes" id="UP000319210"/>
    </source>
</evidence>
<dbReference type="InterPro" id="IPR007278">
    <property type="entry name" value="DUF397"/>
</dbReference>
<sequence length="76" mass="8383">MEAREKADLYDLDLSEVVWKSAPGSDPHNRIEVADLPLGAKALRNPSDPEGTVLRYTAAEWRAFVDGAKDGEFAPR</sequence>
<dbReference type="Proteomes" id="UP000319210">
    <property type="component" value="Unassembled WGS sequence"/>
</dbReference>
<proteinExistence type="predicted"/>
<organism evidence="2 3">
    <name type="scientific">Streptomyces cacaoi</name>
    <dbReference type="NCBI Taxonomy" id="1898"/>
    <lineage>
        <taxon>Bacteria</taxon>
        <taxon>Bacillati</taxon>
        <taxon>Actinomycetota</taxon>
        <taxon>Actinomycetes</taxon>
        <taxon>Kitasatosporales</taxon>
        <taxon>Streptomycetaceae</taxon>
        <taxon>Streptomyces</taxon>
    </lineage>
</organism>
<dbReference type="RefSeq" id="WP_086814198.1">
    <property type="nucleotide sequence ID" value="NZ_BJMM01000082.1"/>
</dbReference>
<protein>
    <recommendedName>
        <fullName evidence="1">DUF397 domain-containing protein</fullName>
    </recommendedName>
</protein>
<keyword evidence="3" id="KW-1185">Reference proteome</keyword>
<comment type="caution">
    <text evidence="2">The sequence shown here is derived from an EMBL/GenBank/DDBJ whole genome shotgun (WGS) entry which is preliminary data.</text>
</comment>
<evidence type="ECO:0000259" key="1">
    <source>
        <dbReference type="Pfam" id="PF04149"/>
    </source>
</evidence>
<dbReference type="OrthoDB" id="3296416at2"/>
<dbReference type="Pfam" id="PF04149">
    <property type="entry name" value="DUF397"/>
    <property type="match status" value="1"/>
</dbReference>
<dbReference type="EMBL" id="BJMM01000082">
    <property type="protein sequence ID" value="GEB54112.1"/>
    <property type="molecule type" value="Genomic_DNA"/>
</dbReference>
<accession>A0A4Y3R8Y7</accession>